<evidence type="ECO:0000313" key="1">
    <source>
        <dbReference type="EMBL" id="BAD82392.1"/>
    </source>
</evidence>
<proteinExistence type="predicted"/>
<gene>
    <name evidence="1" type="primary">P0004D12.9</name>
</gene>
<dbReference type="Proteomes" id="UP000817658">
    <property type="component" value="Chromosome 1"/>
</dbReference>
<dbReference type="AlphaFoldDB" id="Q5N809"/>
<accession>Q5N809</accession>
<organism evidence="1">
    <name type="scientific">Oryza sativa subsp. japonica</name>
    <name type="common">Rice</name>
    <dbReference type="NCBI Taxonomy" id="39947"/>
    <lineage>
        <taxon>Eukaryota</taxon>
        <taxon>Viridiplantae</taxon>
        <taxon>Streptophyta</taxon>
        <taxon>Embryophyta</taxon>
        <taxon>Tracheophyta</taxon>
        <taxon>Spermatophyta</taxon>
        <taxon>Magnoliopsida</taxon>
        <taxon>Liliopsida</taxon>
        <taxon>Poales</taxon>
        <taxon>Poaceae</taxon>
        <taxon>BOP clade</taxon>
        <taxon>Oryzoideae</taxon>
        <taxon>Oryzeae</taxon>
        <taxon>Oryzinae</taxon>
        <taxon>Oryza</taxon>
        <taxon>Oryza sativa</taxon>
    </lineage>
</organism>
<dbReference type="EMBL" id="AP003433">
    <property type="protein sequence ID" value="BAD82392.1"/>
    <property type="molecule type" value="Genomic_DNA"/>
</dbReference>
<reference evidence="1" key="1">
    <citation type="journal article" date="2002" name="Nature">
        <title>The genome sequence and structure of rice chromosome 1.</title>
        <authorList>
            <person name="Sasaki T."/>
            <person name="Matsumoto T."/>
            <person name="Yamamoto K."/>
            <person name="Sakata K."/>
            <person name="Baba T."/>
            <person name="Katayose Y."/>
            <person name="Wu J."/>
            <person name="Niimura Y."/>
            <person name="Cheng Z."/>
            <person name="Nagamura Y."/>
            <person name="Antonio B.A."/>
            <person name="Kanamori H."/>
            <person name="Hosokawa S."/>
            <person name="Masukawa M."/>
            <person name="Arikawa K."/>
            <person name="Chiden Y."/>
            <person name="Hayashi M."/>
            <person name="Okamoto M."/>
            <person name="Ando T."/>
            <person name="Aoki H."/>
            <person name="Arita K."/>
            <person name="Hamada M."/>
            <person name="Harada C."/>
            <person name="Hijishita S."/>
            <person name="Honda M."/>
            <person name="Ichikawa Y."/>
            <person name="Idonuma A."/>
            <person name="Iijima M."/>
            <person name="Ikeda M."/>
            <person name="Ikeno M."/>
            <person name="Itoh S."/>
            <person name="Itoh T."/>
            <person name="Itoh Y."/>
            <person name="Itoh Y."/>
            <person name="Iwabuchi A."/>
            <person name="Kamiya K."/>
            <person name="Karasawa W."/>
            <person name="Katagiri S."/>
            <person name="Kikuta A."/>
            <person name="Kobayashi N."/>
            <person name="Kono I."/>
            <person name="Machita K."/>
            <person name="Maehara T."/>
            <person name="Mizuno H."/>
            <person name="Mizubayashi T."/>
            <person name="Mukai Y."/>
            <person name="Nagasaki H."/>
            <person name="Nakashima M."/>
            <person name="Nakama Y."/>
            <person name="Nakamichi Y."/>
            <person name="Nakamura M."/>
            <person name="Namiki N."/>
            <person name="Negishi M."/>
            <person name="Ohta I."/>
            <person name="Ono N."/>
            <person name="Saji S."/>
            <person name="Sakai K."/>
            <person name="Shibata M."/>
            <person name="Shimokawa T."/>
            <person name="Shomura A."/>
            <person name="Song J."/>
            <person name="Takazaki Y."/>
            <person name="Terasawa K."/>
            <person name="Tsuji K."/>
            <person name="Waki K."/>
            <person name="Yamagata H."/>
            <person name="Yamane H."/>
            <person name="Yoshiki S."/>
            <person name="Yoshihara R."/>
            <person name="Yukawa K."/>
            <person name="Zhong H."/>
            <person name="Iwama H."/>
            <person name="Endo T."/>
            <person name="Ito H."/>
            <person name="Hahn J.H."/>
            <person name="Kim H.I."/>
            <person name="Eun M.Y."/>
            <person name="Yano M."/>
            <person name="Jiang J."/>
            <person name="Gojobori T."/>
        </authorList>
    </citation>
    <scope>NUCLEOTIDE SEQUENCE [LARGE SCALE GENOMIC DNA]</scope>
</reference>
<protein>
    <submittedName>
        <fullName evidence="1">Uncharacterized protein</fullName>
    </submittedName>
</protein>
<sequence length="53" mass="6276">MEIRRCYSLQGYDAWCCGHVNLGPPHRKQLRPILKKNGDLILPRYLQRVALER</sequence>
<name>Q5N809_ORYSJ</name>